<sequence length="122" mass="13255">MTSRVKHPVRRLLFIGNPTQFIEVIHWAAMRVWATGHGLETTRTFAGGPVVCAVATEDVLDGLCLPSEATMLQRVRREGIPCISVHDAPERIIDEIGALTPLTALHTEADAESLIESDKASA</sequence>
<protein>
    <submittedName>
        <fullName evidence="1">Uncharacterized protein</fullName>
    </submittedName>
</protein>
<evidence type="ECO:0000313" key="1">
    <source>
        <dbReference type="EMBL" id="MDV7266715.1"/>
    </source>
</evidence>
<organism evidence="1 2">
    <name type="scientific">Rhodococcus oxybenzonivorans</name>
    <dbReference type="NCBI Taxonomy" id="1990687"/>
    <lineage>
        <taxon>Bacteria</taxon>
        <taxon>Bacillati</taxon>
        <taxon>Actinomycetota</taxon>
        <taxon>Actinomycetes</taxon>
        <taxon>Mycobacteriales</taxon>
        <taxon>Nocardiaceae</taxon>
        <taxon>Rhodococcus</taxon>
    </lineage>
</organism>
<dbReference type="AlphaFoldDB" id="A0AAE4V0T5"/>
<evidence type="ECO:0000313" key="2">
    <source>
        <dbReference type="Proteomes" id="UP001185863"/>
    </source>
</evidence>
<dbReference type="RefSeq" id="WP_213573492.1">
    <property type="nucleotide sequence ID" value="NZ_JAWLUP010000057.1"/>
</dbReference>
<name>A0AAE4V0T5_9NOCA</name>
<accession>A0AAE4V0T5</accession>
<comment type="caution">
    <text evidence="1">The sequence shown here is derived from an EMBL/GenBank/DDBJ whole genome shotgun (WGS) entry which is preliminary data.</text>
</comment>
<dbReference type="EMBL" id="JAWLUP010000057">
    <property type="protein sequence ID" value="MDV7266715.1"/>
    <property type="molecule type" value="Genomic_DNA"/>
</dbReference>
<proteinExistence type="predicted"/>
<dbReference type="Proteomes" id="UP001185863">
    <property type="component" value="Unassembled WGS sequence"/>
</dbReference>
<gene>
    <name evidence="1" type="ORF">R4315_19490</name>
</gene>
<reference evidence="1" key="1">
    <citation type="submission" date="2023-10" db="EMBL/GenBank/DDBJ databases">
        <title>Development of a sustainable strategy for remediation of hydrocarbon-contaminated territories based on the waste exchange concept.</title>
        <authorList>
            <person name="Krivoruchko A."/>
        </authorList>
    </citation>
    <scope>NUCLEOTIDE SEQUENCE</scope>
    <source>
        <strain evidence="1">IEGM 68</strain>
    </source>
</reference>